<comment type="caution">
    <text evidence="4">The sequence shown here is derived from an EMBL/GenBank/DDBJ whole genome shotgun (WGS) entry which is preliminary data.</text>
</comment>
<dbReference type="EMBL" id="JAXHPL010000090">
    <property type="protein sequence ID" value="MDY6487881.1"/>
    <property type="molecule type" value="Genomic_DNA"/>
</dbReference>
<feature type="transmembrane region" description="Helical" evidence="1">
    <location>
        <begin position="123"/>
        <end position="141"/>
    </location>
</feature>
<feature type="transmembrane region" description="Helical" evidence="1">
    <location>
        <begin position="76"/>
        <end position="93"/>
    </location>
</feature>
<dbReference type="Gene3D" id="3.10.620.30">
    <property type="match status" value="1"/>
</dbReference>
<evidence type="ECO:0000313" key="3">
    <source>
        <dbReference type="EMBL" id="MDY6487881.1"/>
    </source>
</evidence>
<dbReference type="SMART" id="SM00460">
    <property type="entry name" value="TGc"/>
    <property type="match status" value="1"/>
</dbReference>
<dbReference type="EMBL" id="WLYL01000028">
    <property type="protein sequence ID" value="MTD11634.1"/>
    <property type="molecule type" value="Genomic_DNA"/>
</dbReference>
<dbReference type="AlphaFoldDB" id="A0A6L6GIN9"/>
<dbReference type="InterPro" id="IPR021878">
    <property type="entry name" value="TgpA_N"/>
</dbReference>
<dbReference type="Proteomes" id="UP000473854">
    <property type="component" value="Unassembled WGS sequence"/>
</dbReference>
<feature type="transmembrane region" description="Helical" evidence="1">
    <location>
        <begin position="53"/>
        <end position="70"/>
    </location>
</feature>
<dbReference type="InterPro" id="IPR038765">
    <property type="entry name" value="Papain-like_cys_pep_sf"/>
</dbReference>
<protein>
    <submittedName>
        <fullName evidence="3">DUF3488 and transglutaminase-like domain-containing protein</fullName>
    </submittedName>
    <submittedName>
        <fullName evidence="4">DUF3488 domain-containing protein</fullName>
    </submittedName>
</protein>
<name>A0A6L6GIN9_9GAMM</name>
<feature type="transmembrane region" description="Helical" evidence="1">
    <location>
        <begin position="162"/>
        <end position="181"/>
    </location>
</feature>
<dbReference type="InterPro" id="IPR052901">
    <property type="entry name" value="Bact_TGase-like"/>
</dbReference>
<dbReference type="Proteomes" id="UP001278995">
    <property type="component" value="Unassembled WGS sequence"/>
</dbReference>
<dbReference type="RefSeq" id="WP_154773216.1">
    <property type="nucleotide sequence ID" value="NZ_JAXHPI010000013.1"/>
</dbReference>
<dbReference type="Pfam" id="PF01841">
    <property type="entry name" value="Transglut_core"/>
    <property type="match status" value="1"/>
</dbReference>
<evidence type="ECO:0000256" key="1">
    <source>
        <dbReference type="SAM" id="Phobius"/>
    </source>
</evidence>
<evidence type="ECO:0000259" key="2">
    <source>
        <dbReference type="SMART" id="SM00460"/>
    </source>
</evidence>
<gene>
    <name evidence="4" type="ORF">GIX10_09355</name>
    <name evidence="3" type="ORF">SKM51_11870</name>
</gene>
<dbReference type="PANTHER" id="PTHR42736">
    <property type="entry name" value="PROTEIN-GLUTAMINE GAMMA-GLUTAMYLTRANSFERASE"/>
    <property type="match status" value="1"/>
</dbReference>
<organism evidence="4 5">
    <name type="scientific">Acinetobacter faecalis</name>
    <dbReference type="NCBI Taxonomy" id="2665161"/>
    <lineage>
        <taxon>Bacteria</taxon>
        <taxon>Pseudomonadati</taxon>
        <taxon>Pseudomonadota</taxon>
        <taxon>Gammaproteobacteria</taxon>
        <taxon>Moraxellales</taxon>
        <taxon>Moraxellaceae</taxon>
        <taxon>Acinetobacter</taxon>
    </lineage>
</organism>
<feature type="domain" description="Transglutaminase-like" evidence="2">
    <location>
        <begin position="406"/>
        <end position="476"/>
    </location>
</feature>
<evidence type="ECO:0000313" key="4">
    <source>
        <dbReference type="EMBL" id="MTD11634.1"/>
    </source>
</evidence>
<dbReference type="SUPFAM" id="SSF54001">
    <property type="entry name" value="Cysteine proteinases"/>
    <property type="match status" value="1"/>
</dbReference>
<dbReference type="PANTHER" id="PTHR42736:SF1">
    <property type="entry name" value="PROTEIN-GLUTAMINE GAMMA-GLUTAMYLTRANSFERASE"/>
    <property type="match status" value="1"/>
</dbReference>
<reference evidence="4 5" key="1">
    <citation type="submission" date="2019-11" db="EMBL/GenBank/DDBJ databases">
        <authorList>
            <person name="An D."/>
        </authorList>
    </citation>
    <scope>NUCLEOTIDE SEQUENCE [LARGE SCALE GENOMIC DNA]</scope>
    <source>
        <strain evidence="4 5">YIM 103518</strain>
    </source>
</reference>
<feature type="transmembrane region" description="Helical" evidence="1">
    <location>
        <begin position="100"/>
        <end position="117"/>
    </location>
</feature>
<evidence type="ECO:0000313" key="6">
    <source>
        <dbReference type="Proteomes" id="UP001278995"/>
    </source>
</evidence>
<evidence type="ECO:0000313" key="5">
    <source>
        <dbReference type="Proteomes" id="UP000473854"/>
    </source>
</evidence>
<keyword evidence="1" id="KW-1133">Transmembrane helix</keyword>
<dbReference type="Pfam" id="PF11992">
    <property type="entry name" value="TgpA_N"/>
    <property type="match status" value="1"/>
</dbReference>
<accession>A0A6L6GIN9</accession>
<dbReference type="InterPro" id="IPR002931">
    <property type="entry name" value="Transglutaminase-like"/>
</dbReference>
<keyword evidence="1" id="KW-0812">Transmembrane</keyword>
<sequence>MNRLINNSIILTLGIILITQSIFLPFAVSALFAVVIIILYFKLAKQEKRISKVITFLFVIVSLAAIFFSYKTFIGIEAGVAVLATFLFAKAMEIKAKRDVIILLNFALFVSASSFLYSQSLWMALLVISCLLSCLVGLYRLQTSEFSNHQISKISIFQDARHVGKFIVFALPFFILLFLFFPRLPPLWHIPIPDQNKGITGISETMSPGDIAELSQSSELAFRIIGDMKKLPNQSDLYWRGLVLDQYDGQQWTSNFANQQPSLNAHFEKSSQNFEYEYLAADVRTKWVMSLEKSVPIQEKYVLRTDWSVAPIRPNGRIQPVKMQWIGKAQFNLNVNVVPNWVQSSNTRAPTQFDLQAQQFAQNLFVKSNRNPELYIQNLLKWYKENNFTYTLSPGLLGQNRIDEFLFKSKQGFCEHYASSFVMLMRYVGIPARIVVGYQGGQLAPDSESWEVRQLDAHAWTEVLIGQEWIRYDPTAIIAPERVDRGMQNLIANNQQVFGGSHTSWKYQQFNFLNKARIWSDYLTYQWQSKVVGYDVQSQKKWFDRLGFSNTYTAILVLIFGILLIVSAYFSWIYYLTFKCRDKVQLTLNRLSKQLPIHLQKKPYESVASWLICVSSALELNEHEQALICELINSYQKYVYGANKDEKDIQILLKLINSCSAMLAQYKKGLS</sequence>
<feature type="transmembrane region" description="Helical" evidence="1">
    <location>
        <begin position="12"/>
        <end position="41"/>
    </location>
</feature>
<proteinExistence type="predicted"/>
<keyword evidence="1" id="KW-0472">Membrane</keyword>
<feature type="transmembrane region" description="Helical" evidence="1">
    <location>
        <begin position="552"/>
        <end position="576"/>
    </location>
</feature>
<reference evidence="3 6" key="2">
    <citation type="submission" date="2023-11" db="EMBL/GenBank/DDBJ databases">
        <title>The common occurrence of Acinetobacte faecalis in cattle feces and its emended description.</title>
        <authorList>
            <person name="Kyselkova M."/>
            <person name="Xanthopoulou K."/>
            <person name="Shestivska V."/>
            <person name="Spanelova P."/>
            <person name="Maixnerova M."/>
            <person name="Higgins P.G."/>
            <person name="Nemec A."/>
        </authorList>
    </citation>
    <scope>NUCLEOTIDE SEQUENCE [LARGE SCALE GENOMIC DNA]</scope>
    <source>
        <strain evidence="3 6">ANC 7483</strain>
    </source>
</reference>